<evidence type="ECO:0000256" key="3">
    <source>
        <dbReference type="ARBA" id="ARBA00023163"/>
    </source>
</evidence>
<protein>
    <submittedName>
        <fullName evidence="5">GntR family transcriptional regulator</fullName>
    </submittedName>
</protein>
<evidence type="ECO:0000256" key="1">
    <source>
        <dbReference type="ARBA" id="ARBA00023015"/>
    </source>
</evidence>
<evidence type="ECO:0000259" key="4">
    <source>
        <dbReference type="PROSITE" id="PS50949"/>
    </source>
</evidence>
<dbReference type="SUPFAM" id="SSF46785">
    <property type="entry name" value="Winged helix' DNA-binding domain"/>
    <property type="match status" value="1"/>
</dbReference>
<dbReference type="SMART" id="SM00345">
    <property type="entry name" value="HTH_GNTR"/>
    <property type="match status" value="1"/>
</dbReference>
<dbReference type="PANTHER" id="PTHR38445">
    <property type="entry name" value="HTH-TYPE TRANSCRIPTIONAL REPRESSOR YTRA"/>
    <property type="match status" value="1"/>
</dbReference>
<reference evidence="6" key="1">
    <citation type="journal article" date="2019" name="Int. J. Syst. Evol. Microbiol.">
        <title>The Global Catalogue of Microorganisms (GCM) 10K type strain sequencing project: providing services to taxonomists for standard genome sequencing and annotation.</title>
        <authorList>
            <consortium name="The Broad Institute Genomics Platform"/>
            <consortium name="The Broad Institute Genome Sequencing Center for Infectious Disease"/>
            <person name="Wu L."/>
            <person name="Ma J."/>
        </authorList>
    </citation>
    <scope>NUCLEOTIDE SEQUENCE [LARGE SCALE GENOMIC DNA]</scope>
    <source>
        <strain evidence="6">CGMCC 4.7144</strain>
    </source>
</reference>
<dbReference type="InterPro" id="IPR000524">
    <property type="entry name" value="Tscrpt_reg_HTH_GntR"/>
</dbReference>
<dbReference type="InterPro" id="IPR036390">
    <property type="entry name" value="WH_DNA-bd_sf"/>
</dbReference>
<feature type="domain" description="HTH gntR-type" evidence="4">
    <location>
        <begin position="17"/>
        <end position="85"/>
    </location>
</feature>
<dbReference type="Gene3D" id="1.10.10.10">
    <property type="entry name" value="Winged helix-like DNA-binding domain superfamily/Winged helix DNA-binding domain"/>
    <property type="match status" value="1"/>
</dbReference>
<keyword evidence="1" id="KW-0805">Transcription regulation</keyword>
<comment type="caution">
    <text evidence="5">The sequence shown here is derived from an EMBL/GenBank/DDBJ whole genome shotgun (WGS) entry which is preliminary data.</text>
</comment>
<dbReference type="PROSITE" id="PS50949">
    <property type="entry name" value="HTH_GNTR"/>
    <property type="match status" value="1"/>
</dbReference>
<dbReference type="InterPro" id="IPR036388">
    <property type="entry name" value="WH-like_DNA-bd_sf"/>
</dbReference>
<keyword evidence="6" id="KW-1185">Reference proteome</keyword>
<name>A0ABW1H3X3_9ACTN</name>
<evidence type="ECO:0000313" key="6">
    <source>
        <dbReference type="Proteomes" id="UP001596226"/>
    </source>
</evidence>
<dbReference type="Proteomes" id="UP001596226">
    <property type="component" value="Unassembled WGS sequence"/>
</dbReference>
<keyword evidence="3" id="KW-0804">Transcription</keyword>
<gene>
    <name evidence="5" type="ORF">ACFQGL_10050</name>
</gene>
<organism evidence="5 6">
    <name type="scientific">Micromonospora vulcania</name>
    <dbReference type="NCBI Taxonomy" id="1441873"/>
    <lineage>
        <taxon>Bacteria</taxon>
        <taxon>Bacillati</taxon>
        <taxon>Actinomycetota</taxon>
        <taxon>Actinomycetes</taxon>
        <taxon>Micromonosporales</taxon>
        <taxon>Micromonosporaceae</taxon>
        <taxon>Micromonospora</taxon>
    </lineage>
</organism>
<keyword evidence="2" id="KW-0238">DNA-binding</keyword>
<dbReference type="CDD" id="cd07377">
    <property type="entry name" value="WHTH_GntR"/>
    <property type="match status" value="1"/>
</dbReference>
<sequence length="128" mass="13751">MTEGAQVLISVDLDSPVPPYEQVRGQLAELIGDGRLPVGSRLPTVRQLAADLRLAANTVARAYRELETAGLLETRGRNGTFVAPGRDDAVDRLHRAAVEYAAEARRLGVSPDRAVALVRAAVDATRHD</sequence>
<proteinExistence type="predicted"/>
<dbReference type="EMBL" id="JBHSQS010000005">
    <property type="protein sequence ID" value="MFC5923683.1"/>
    <property type="molecule type" value="Genomic_DNA"/>
</dbReference>
<dbReference type="RefSeq" id="WP_377508864.1">
    <property type="nucleotide sequence ID" value="NZ_JBHSQS010000005.1"/>
</dbReference>
<evidence type="ECO:0000313" key="5">
    <source>
        <dbReference type="EMBL" id="MFC5923683.1"/>
    </source>
</evidence>
<evidence type="ECO:0000256" key="2">
    <source>
        <dbReference type="ARBA" id="ARBA00023125"/>
    </source>
</evidence>
<dbReference type="PANTHER" id="PTHR38445:SF9">
    <property type="entry name" value="HTH-TYPE TRANSCRIPTIONAL REPRESSOR YTRA"/>
    <property type="match status" value="1"/>
</dbReference>
<dbReference type="Pfam" id="PF00392">
    <property type="entry name" value="GntR"/>
    <property type="match status" value="1"/>
</dbReference>
<accession>A0ABW1H3X3</accession>